<keyword evidence="3" id="KW-1185">Reference proteome</keyword>
<accession>A0AAV2EDI3</accession>
<name>A0AAV2EDI3_9ROSI</name>
<protein>
    <submittedName>
        <fullName evidence="2">Uncharacterized protein</fullName>
    </submittedName>
</protein>
<evidence type="ECO:0000256" key="1">
    <source>
        <dbReference type="SAM" id="MobiDB-lite"/>
    </source>
</evidence>
<organism evidence="2 3">
    <name type="scientific">Linum trigynum</name>
    <dbReference type="NCBI Taxonomy" id="586398"/>
    <lineage>
        <taxon>Eukaryota</taxon>
        <taxon>Viridiplantae</taxon>
        <taxon>Streptophyta</taxon>
        <taxon>Embryophyta</taxon>
        <taxon>Tracheophyta</taxon>
        <taxon>Spermatophyta</taxon>
        <taxon>Magnoliopsida</taxon>
        <taxon>eudicotyledons</taxon>
        <taxon>Gunneridae</taxon>
        <taxon>Pentapetalae</taxon>
        <taxon>rosids</taxon>
        <taxon>fabids</taxon>
        <taxon>Malpighiales</taxon>
        <taxon>Linaceae</taxon>
        <taxon>Linum</taxon>
    </lineage>
</organism>
<evidence type="ECO:0000313" key="3">
    <source>
        <dbReference type="Proteomes" id="UP001497516"/>
    </source>
</evidence>
<dbReference type="AlphaFoldDB" id="A0AAV2EDI3"/>
<feature type="region of interest" description="Disordered" evidence="1">
    <location>
        <begin position="124"/>
        <end position="146"/>
    </location>
</feature>
<reference evidence="2 3" key="1">
    <citation type="submission" date="2024-04" db="EMBL/GenBank/DDBJ databases">
        <authorList>
            <person name="Fracassetti M."/>
        </authorList>
    </citation>
    <scope>NUCLEOTIDE SEQUENCE [LARGE SCALE GENOMIC DNA]</scope>
</reference>
<evidence type="ECO:0000313" key="2">
    <source>
        <dbReference type="EMBL" id="CAL1383970.1"/>
    </source>
</evidence>
<proteinExistence type="predicted"/>
<feature type="compositionally biased region" description="Basic and acidic residues" evidence="1">
    <location>
        <begin position="125"/>
        <end position="140"/>
    </location>
</feature>
<dbReference type="EMBL" id="OZ034817">
    <property type="protein sequence ID" value="CAL1383970.1"/>
    <property type="molecule type" value="Genomic_DNA"/>
</dbReference>
<dbReference type="Proteomes" id="UP001497516">
    <property type="component" value="Chromosome 4"/>
</dbReference>
<sequence>MKRSGSRNKFLMCFRPVAEMEDCVLDDGFGLHKSKFAALLSIDRSNSQAFLISAAGSDEFTDSMGKKVTLDRSVSDCSAFPGGRRSVSSEVEEVVVPTPRQHHHRRKSFSRAIKAVLFEPISSKRGNDRKSMNRVADESNHGSSCN</sequence>
<gene>
    <name evidence="2" type="ORF">LTRI10_LOCUS25208</name>
</gene>